<keyword evidence="2 5" id="KW-0812">Transmembrane</keyword>
<sequence>MTSIRLAITELRRITAGRLPKLAVVALCLIPLLYGGLYLYANRDPYGKLDDVPAALVVEDTGVRQPDGTVRNVGAEVAQELLDGHAFDWYRIDAAAAEEGVRTGTYTFALTLPADFSEALTSTADFTPRQAVLVLTTNDANNYLARTIAGTLTSRVHDAVAEQVGTEAADRFLTGFATVHDKLGEAADGADQLASGAGTARDGADQLASGAGRLADGHRQLLDGATQLESGAAQLADGLGQLRDGTKTLPSDADALADGAEQVAAGNRKIADAGATVAGVAQKIADRISSADDELRSELVAAGLTDEQVDKALAKLQPLRQELLAGNTKLQQVNDQLSQLADGSEQVAAGARKLADAAPQLASGIAQAADGADQLHEGATALKDGEQSALDGAVALKDGAAELASGVGKLADGAAQLHDGLESGMAGVPALDDDTRTATAQTIADPLAVRNVAENEAADYGAGLAPFFMTLAAWIGAYVLFLLLQPLSTRAIAANQPSWRVALGGWLPAALLGMVQTTVLYLVLMLGLGIEPVHPVLTLGLMWLASACFTAVVHGLNALLGATGQFLGLVLMVLQLVSAGGTFPWQTIPDPLYPLHYALPMSYVIDGLRQLMYGGELMRVAGDTGVVLVWLVAGLALATYAARARRVWTPAQVRPELVL</sequence>
<keyword evidence="4 5" id="KW-0472">Membrane</keyword>
<dbReference type="PANTHER" id="PTHR43077:SF5">
    <property type="entry name" value="PHAGE INFECTION PROTEIN"/>
    <property type="match status" value="1"/>
</dbReference>
<dbReference type="InterPro" id="IPR013525">
    <property type="entry name" value="ABC2_TM"/>
</dbReference>
<dbReference type="Gene3D" id="1.10.287.950">
    <property type="entry name" value="Methyl-accepting chemotaxis protein"/>
    <property type="match status" value="1"/>
</dbReference>
<accession>A0A1M6ZN34</accession>
<organism evidence="7 8">
    <name type="scientific">Pseudonocardia thermophila</name>
    <dbReference type="NCBI Taxonomy" id="1848"/>
    <lineage>
        <taxon>Bacteria</taxon>
        <taxon>Bacillati</taxon>
        <taxon>Actinomycetota</taxon>
        <taxon>Actinomycetes</taxon>
        <taxon>Pseudonocardiales</taxon>
        <taxon>Pseudonocardiaceae</taxon>
        <taxon>Pseudonocardia</taxon>
    </lineage>
</organism>
<comment type="subcellular location">
    <subcellularLocation>
        <location evidence="1">Membrane</location>
        <topology evidence="1">Multi-pass membrane protein</topology>
    </subcellularLocation>
</comment>
<dbReference type="NCBIfam" id="TIGR03061">
    <property type="entry name" value="pip_yhgE_Nterm"/>
    <property type="match status" value="1"/>
</dbReference>
<dbReference type="NCBIfam" id="TIGR03062">
    <property type="entry name" value="pip_yhgE_Cterm"/>
    <property type="match status" value="1"/>
</dbReference>
<dbReference type="STRING" id="1848.SAMN05443637_12471"/>
<keyword evidence="3 5" id="KW-1133">Transmembrane helix</keyword>
<keyword evidence="8" id="KW-1185">Reference proteome</keyword>
<gene>
    <name evidence="7" type="ORF">SAMN05443637_12471</name>
</gene>
<dbReference type="Proteomes" id="UP000184363">
    <property type="component" value="Unassembled WGS sequence"/>
</dbReference>
<dbReference type="AlphaFoldDB" id="A0A1M6ZN34"/>
<dbReference type="InterPro" id="IPR017500">
    <property type="entry name" value="Phage_infect_YhgE_N"/>
</dbReference>
<dbReference type="GO" id="GO:0140359">
    <property type="term" value="F:ABC-type transporter activity"/>
    <property type="evidence" value="ECO:0007669"/>
    <property type="project" value="InterPro"/>
</dbReference>
<feature type="transmembrane region" description="Helical" evidence="5">
    <location>
        <begin position="460"/>
        <end position="484"/>
    </location>
</feature>
<dbReference type="PANTHER" id="PTHR43077">
    <property type="entry name" value="TRANSPORT PERMEASE YVFS-RELATED"/>
    <property type="match status" value="1"/>
</dbReference>
<proteinExistence type="predicted"/>
<dbReference type="Pfam" id="PF12698">
    <property type="entry name" value="ABC2_membrane_3"/>
    <property type="match status" value="1"/>
</dbReference>
<evidence type="ECO:0000313" key="7">
    <source>
        <dbReference type="EMBL" id="SHL31882.1"/>
    </source>
</evidence>
<feature type="transmembrane region" description="Helical" evidence="5">
    <location>
        <begin position="566"/>
        <end position="585"/>
    </location>
</feature>
<feature type="transmembrane region" description="Helical" evidence="5">
    <location>
        <begin position="536"/>
        <end position="559"/>
    </location>
</feature>
<dbReference type="InterPro" id="IPR051328">
    <property type="entry name" value="T7SS_ABC-Transporter"/>
</dbReference>
<dbReference type="NCBIfam" id="TIGR03057">
    <property type="entry name" value="xxxLxxG_by_4"/>
    <property type="match status" value="5"/>
</dbReference>
<feature type="domain" description="ABC-2 type transporter transmembrane" evidence="6">
    <location>
        <begin position="444"/>
        <end position="639"/>
    </location>
</feature>
<evidence type="ECO:0000256" key="4">
    <source>
        <dbReference type="ARBA" id="ARBA00023136"/>
    </source>
</evidence>
<dbReference type="RefSeq" id="WP_073459918.1">
    <property type="nucleotide sequence ID" value="NZ_FRAP01000024.1"/>
</dbReference>
<reference evidence="7 8" key="1">
    <citation type="submission" date="2016-11" db="EMBL/GenBank/DDBJ databases">
        <authorList>
            <person name="Jaros S."/>
            <person name="Januszkiewicz K."/>
            <person name="Wedrychowicz H."/>
        </authorList>
    </citation>
    <scope>NUCLEOTIDE SEQUENCE [LARGE SCALE GENOMIC DNA]</scope>
    <source>
        <strain evidence="7 8">DSM 43832</strain>
    </source>
</reference>
<feature type="transmembrane region" description="Helical" evidence="5">
    <location>
        <begin position="505"/>
        <end position="530"/>
    </location>
</feature>
<evidence type="ECO:0000256" key="3">
    <source>
        <dbReference type="ARBA" id="ARBA00022989"/>
    </source>
</evidence>
<dbReference type="EMBL" id="FRAP01000024">
    <property type="protein sequence ID" value="SHL31882.1"/>
    <property type="molecule type" value="Genomic_DNA"/>
</dbReference>
<feature type="transmembrane region" description="Helical" evidence="5">
    <location>
        <begin position="620"/>
        <end position="642"/>
    </location>
</feature>
<evidence type="ECO:0000256" key="1">
    <source>
        <dbReference type="ARBA" id="ARBA00004141"/>
    </source>
</evidence>
<evidence type="ECO:0000256" key="5">
    <source>
        <dbReference type="SAM" id="Phobius"/>
    </source>
</evidence>
<dbReference type="InterPro" id="IPR017501">
    <property type="entry name" value="Phage_infect_YhgE_C"/>
</dbReference>
<dbReference type="InterPro" id="IPR023908">
    <property type="entry name" value="xxxLxxG_rpt"/>
</dbReference>
<evidence type="ECO:0000259" key="6">
    <source>
        <dbReference type="Pfam" id="PF12698"/>
    </source>
</evidence>
<evidence type="ECO:0000256" key="2">
    <source>
        <dbReference type="ARBA" id="ARBA00022692"/>
    </source>
</evidence>
<dbReference type="GO" id="GO:0016020">
    <property type="term" value="C:membrane"/>
    <property type="evidence" value="ECO:0007669"/>
    <property type="project" value="UniProtKB-SubCell"/>
</dbReference>
<dbReference type="OrthoDB" id="9811483at2"/>
<name>A0A1M6ZN34_PSETH</name>
<feature type="transmembrane region" description="Helical" evidence="5">
    <location>
        <begin position="21"/>
        <end position="41"/>
    </location>
</feature>
<dbReference type="SUPFAM" id="SSF58104">
    <property type="entry name" value="Methyl-accepting chemotaxis protein (MCP) signaling domain"/>
    <property type="match status" value="1"/>
</dbReference>
<evidence type="ECO:0000313" key="8">
    <source>
        <dbReference type="Proteomes" id="UP000184363"/>
    </source>
</evidence>
<protein>
    <submittedName>
        <fullName evidence="7">Putative membrane protein</fullName>
    </submittedName>
</protein>